<gene>
    <name evidence="1" type="ORF">B0H16DRAFT_1462418</name>
</gene>
<evidence type="ECO:0000313" key="1">
    <source>
        <dbReference type="EMBL" id="KAJ7746688.1"/>
    </source>
</evidence>
<proteinExistence type="predicted"/>
<keyword evidence="2" id="KW-1185">Reference proteome</keyword>
<dbReference type="EMBL" id="JARKIB010000079">
    <property type="protein sequence ID" value="KAJ7746688.1"/>
    <property type="molecule type" value="Genomic_DNA"/>
</dbReference>
<accession>A0AAD7IMQ6</accession>
<organism evidence="1 2">
    <name type="scientific">Mycena metata</name>
    <dbReference type="NCBI Taxonomy" id="1033252"/>
    <lineage>
        <taxon>Eukaryota</taxon>
        <taxon>Fungi</taxon>
        <taxon>Dikarya</taxon>
        <taxon>Basidiomycota</taxon>
        <taxon>Agaricomycotina</taxon>
        <taxon>Agaricomycetes</taxon>
        <taxon>Agaricomycetidae</taxon>
        <taxon>Agaricales</taxon>
        <taxon>Marasmiineae</taxon>
        <taxon>Mycenaceae</taxon>
        <taxon>Mycena</taxon>
    </lineage>
</organism>
<evidence type="ECO:0000313" key="2">
    <source>
        <dbReference type="Proteomes" id="UP001215598"/>
    </source>
</evidence>
<protein>
    <submittedName>
        <fullName evidence="1">Uncharacterized protein</fullName>
    </submittedName>
</protein>
<sequence>MCSSQHCIVRVKASVHAKLWMVLLAAIFVLGSDYRGHRLLLDDVVIALNDLRLKFKLDNDVIGLTLENVQLGFADVQLEFALNGGVQDREGGVGKSWSRQIQIQMKTLREWMWDGDGQNKLYGKPCYTHEHCKESLGSETEGRIIHVGYGITSHKIGPLSKPWKICAEEQSKLVQGRDGENIRGDKGRKAVITSYLCMFLADGSRALVARDVAAGKVAGTQRVSTFVLAAISSPEELSFIGGVLNNVGRKWISGWQVM</sequence>
<reference evidence="1" key="1">
    <citation type="submission" date="2023-03" db="EMBL/GenBank/DDBJ databases">
        <title>Massive genome expansion in bonnet fungi (Mycena s.s.) driven by repeated elements and novel gene families across ecological guilds.</title>
        <authorList>
            <consortium name="Lawrence Berkeley National Laboratory"/>
            <person name="Harder C.B."/>
            <person name="Miyauchi S."/>
            <person name="Viragh M."/>
            <person name="Kuo A."/>
            <person name="Thoen E."/>
            <person name="Andreopoulos B."/>
            <person name="Lu D."/>
            <person name="Skrede I."/>
            <person name="Drula E."/>
            <person name="Henrissat B."/>
            <person name="Morin E."/>
            <person name="Kohler A."/>
            <person name="Barry K."/>
            <person name="LaButti K."/>
            <person name="Morin E."/>
            <person name="Salamov A."/>
            <person name="Lipzen A."/>
            <person name="Mereny Z."/>
            <person name="Hegedus B."/>
            <person name="Baldrian P."/>
            <person name="Stursova M."/>
            <person name="Weitz H."/>
            <person name="Taylor A."/>
            <person name="Grigoriev I.V."/>
            <person name="Nagy L.G."/>
            <person name="Martin F."/>
            <person name="Kauserud H."/>
        </authorList>
    </citation>
    <scope>NUCLEOTIDE SEQUENCE</scope>
    <source>
        <strain evidence="1">CBHHK182m</strain>
    </source>
</reference>
<comment type="caution">
    <text evidence="1">The sequence shown here is derived from an EMBL/GenBank/DDBJ whole genome shotgun (WGS) entry which is preliminary data.</text>
</comment>
<dbReference type="AlphaFoldDB" id="A0AAD7IMQ6"/>
<name>A0AAD7IMQ6_9AGAR</name>
<dbReference type="Proteomes" id="UP001215598">
    <property type="component" value="Unassembled WGS sequence"/>
</dbReference>